<evidence type="ECO:0000313" key="2">
    <source>
        <dbReference type="Proteomes" id="UP000504632"/>
    </source>
</evidence>
<dbReference type="OrthoDB" id="8446971at2759"/>
<dbReference type="RefSeq" id="XP_030626389.1">
    <property type="nucleotide sequence ID" value="XM_030770529.1"/>
</dbReference>
<evidence type="ECO:0000256" key="1">
    <source>
        <dbReference type="SAM" id="MobiDB-lite"/>
    </source>
</evidence>
<dbReference type="GeneID" id="115809057"/>
<dbReference type="InParanoid" id="A0A6J2V2C1"/>
<feature type="region of interest" description="Disordered" evidence="1">
    <location>
        <begin position="61"/>
        <end position="86"/>
    </location>
</feature>
<reference evidence="3" key="1">
    <citation type="submission" date="2025-08" db="UniProtKB">
        <authorList>
            <consortium name="RefSeq"/>
        </authorList>
    </citation>
    <scope>IDENTIFICATION</scope>
</reference>
<dbReference type="AlphaFoldDB" id="A0A6J2V2C1"/>
<keyword evidence="2" id="KW-1185">Reference proteome</keyword>
<proteinExistence type="predicted"/>
<organism evidence="2 3">
    <name type="scientific">Chanos chanos</name>
    <name type="common">Milkfish</name>
    <name type="synonym">Mugil chanos</name>
    <dbReference type="NCBI Taxonomy" id="29144"/>
    <lineage>
        <taxon>Eukaryota</taxon>
        <taxon>Metazoa</taxon>
        <taxon>Chordata</taxon>
        <taxon>Craniata</taxon>
        <taxon>Vertebrata</taxon>
        <taxon>Euteleostomi</taxon>
        <taxon>Actinopterygii</taxon>
        <taxon>Neopterygii</taxon>
        <taxon>Teleostei</taxon>
        <taxon>Ostariophysi</taxon>
        <taxon>Gonorynchiformes</taxon>
        <taxon>Chanidae</taxon>
        <taxon>Chanos</taxon>
    </lineage>
</organism>
<accession>A0A6J2V2C1</accession>
<evidence type="ECO:0000313" key="3">
    <source>
        <dbReference type="RefSeq" id="XP_030626389.1"/>
    </source>
</evidence>
<name>A0A6J2V2C1_CHACN</name>
<gene>
    <name evidence="3" type="primary">LOC115809057</name>
</gene>
<feature type="compositionally biased region" description="Polar residues" evidence="1">
    <location>
        <begin position="73"/>
        <end position="86"/>
    </location>
</feature>
<dbReference type="PANTHER" id="PTHR34488">
    <property type="entry name" value="SI:CH211-245H14.1-RELATED"/>
    <property type="match status" value="1"/>
</dbReference>
<sequence length="239" mass="26101">MIGSHGLRDELTAGGLLKDYLHVLRDMQMQLTAALEFLKPHIDLLESLVEGPMKAENCTMGTGPSHMEKTPKSKNTPCPYSSQSQEPVSRGATACPAIAGDHQHTFSQHPSESNSVKVHIHVYGETLGAHKAVLARLPIQESSREDCRLILVFCPVVSRVGTDIEVALKDVPANKGVILIVMHHTFDQNYTTNPRIPQSSATIVQSVNILFHESRGGVFQCGANEQAITQLKTALSQYI</sequence>
<dbReference type="Proteomes" id="UP000504632">
    <property type="component" value="Chromosome 4"/>
</dbReference>
<protein>
    <submittedName>
        <fullName evidence="3">Uncharacterized protein LOC115809057</fullName>
    </submittedName>
</protein>
<dbReference type="PANTHER" id="PTHR34488:SF1">
    <property type="entry name" value="SI:CH211-245H14.1-RELATED"/>
    <property type="match status" value="1"/>
</dbReference>